<proteinExistence type="predicted"/>
<protein>
    <submittedName>
        <fullName evidence="1">Uncharacterized protein</fullName>
    </submittedName>
</protein>
<sequence>MDLIFPFKIGDAIELKSFDDGYRGAWFRCKINDTCIRYGLLEYKVEYMDYPEEKMSWSRLYKIPPKYRNQKGRQNREIMLRPAFPQLCWGNHIPQHGQKMDVVAVVSSPWKVGDLIDWSYNGCFWTGKIIKLLGDGKVKIVCPEKPLGEGGCYDADTEDLRPALDWSLEKGWSAPLSQENGESWYTARLITENPDTNSSSDEDIEQSYDGNKEVQKCLNGSFDAPKQEISKCLNGASVEPEKVMYPDVTPPANTNDMCCMNSQTHSEEEPQKCMKEEPLEVLSQAQLASREIDVCCTNSQADYPTSPMASSGHSSQVLTNVQSCLTSYKKLKTSTEHASVQSRAPDTVGEALMDVERLASKIRRAEDLLQSIDDDAPSSKAMSPSWRFYR</sequence>
<reference evidence="1" key="1">
    <citation type="submission" date="2021-05" db="EMBL/GenBank/DDBJ databases">
        <authorList>
            <person name="Scholz U."/>
            <person name="Mascher M."/>
            <person name="Fiebig A."/>
        </authorList>
    </citation>
    <scope>NUCLEOTIDE SEQUENCE [LARGE SCALE GENOMIC DNA]</scope>
</reference>
<accession>A0ACD5WVY3</accession>
<dbReference type="EnsemblPlants" id="AVESA.00010b.r2.4CG1273970.1">
    <property type="protein sequence ID" value="AVESA.00010b.r2.4CG1273970.1.CDS"/>
    <property type="gene ID" value="AVESA.00010b.r2.4CG1273970"/>
</dbReference>
<keyword evidence="2" id="KW-1185">Reference proteome</keyword>
<dbReference type="Proteomes" id="UP001732700">
    <property type="component" value="Chromosome 4C"/>
</dbReference>
<name>A0ACD5WVY3_AVESA</name>
<reference evidence="1" key="2">
    <citation type="submission" date="2025-09" db="UniProtKB">
        <authorList>
            <consortium name="EnsemblPlants"/>
        </authorList>
    </citation>
    <scope>IDENTIFICATION</scope>
</reference>
<evidence type="ECO:0000313" key="2">
    <source>
        <dbReference type="Proteomes" id="UP001732700"/>
    </source>
</evidence>
<organism evidence="1 2">
    <name type="scientific">Avena sativa</name>
    <name type="common">Oat</name>
    <dbReference type="NCBI Taxonomy" id="4498"/>
    <lineage>
        <taxon>Eukaryota</taxon>
        <taxon>Viridiplantae</taxon>
        <taxon>Streptophyta</taxon>
        <taxon>Embryophyta</taxon>
        <taxon>Tracheophyta</taxon>
        <taxon>Spermatophyta</taxon>
        <taxon>Magnoliopsida</taxon>
        <taxon>Liliopsida</taxon>
        <taxon>Poales</taxon>
        <taxon>Poaceae</taxon>
        <taxon>BOP clade</taxon>
        <taxon>Pooideae</taxon>
        <taxon>Poodae</taxon>
        <taxon>Poeae</taxon>
        <taxon>Poeae Chloroplast Group 1 (Aveneae type)</taxon>
        <taxon>Aveninae</taxon>
        <taxon>Avena</taxon>
    </lineage>
</organism>
<evidence type="ECO:0000313" key="1">
    <source>
        <dbReference type="EnsemblPlants" id="AVESA.00010b.r2.4CG1273970.1.CDS"/>
    </source>
</evidence>